<gene>
    <name evidence="9" type="ORF">TRIADDRAFT_55609</name>
</gene>
<dbReference type="PROSITE" id="PS00972">
    <property type="entry name" value="USP_1"/>
    <property type="match status" value="1"/>
</dbReference>
<dbReference type="Pfam" id="PF00443">
    <property type="entry name" value="UCH"/>
    <property type="match status" value="1"/>
</dbReference>
<dbReference type="GO" id="GO:0006508">
    <property type="term" value="P:proteolysis"/>
    <property type="evidence" value="ECO:0007669"/>
    <property type="project" value="UniProtKB-KW"/>
</dbReference>
<dbReference type="InterPro" id="IPR028889">
    <property type="entry name" value="USP"/>
</dbReference>
<accession>B3RVD0</accession>
<dbReference type="GO" id="GO:0005634">
    <property type="term" value="C:nucleus"/>
    <property type="evidence" value="ECO:0000318"/>
    <property type="project" value="GO_Central"/>
</dbReference>
<keyword evidence="6" id="KW-0378">Hydrolase</keyword>
<evidence type="ECO:0000256" key="1">
    <source>
        <dbReference type="ARBA" id="ARBA00000707"/>
    </source>
</evidence>
<evidence type="ECO:0000256" key="5">
    <source>
        <dbReference type="ARBA" id="ARBA00022786"/>
    </source>
</evidence>
<evidence type="ECO:0000313" key="9">
    <source>
        <dbReference type="EMBL" id="EDV25972.1"/>
    </source>
</evidence>
<evidence type="ECO:0000256" key="6">
    <source>
        <dbReference type="ARBA" id="ARBA00022801"/>
    </source>
</evidence>
<dbReference type="PANTHER" id="PTHR24006:SF687">
    <property type="entry name" value="UBIQUITIN CARBOXYL-TERMINAL HYDROLASE 10"/>
    <property type="match status" value="1"/>
</dbReference>
<comment type="catalytic activity">
    <reaction evidence="1">
        <text>Thiol-dependent hydrolysis of ester, thioester, amide, peptide and isopeptide bonds formed by the C-terminal Gly of ubiquitin (a 76-residue protein attached to proteins as an intracellular targeting signal).</text>
        <dbReference type="EC" id="3.4.19.12"/>
    </reaction>
</comment>
<dbReference type="HOGENOM" id="CLU_438281_0_0_1"/>
<dbReference type="GO" id="GO:0016579">
    <property type="term" value="P:protein deubiquitination"/>
    <property type="evidence" value="ECO:0007669"/>
    <property type="project" value="InterPro"/>
</dbReference>
<name>B3RVD0_TRIAD</name>
<evidence type="ECO:0000256" key="4">
    <source>
        <dbReference type="ARBA" id="ARBA00022670"/>
    </source>
</evidence>
<dbReference type="STRING" id="10228.B3RVD0"/>
<keyword evidence="5" id="KW-0833">Ubl conjugation pathway</keyword>
<dbReference type="InParanoid" id="B3RVD0"/>
<dbReference type="InterPro" id="IPR001394">
    <property type="entry name" value="Peptidase_C19_UCH"/>
</dbReference>
<dbReference type="PhylomeDB" id="B3RVD0"/>
<dbReference type="EMBL" id="DS985244">
    <property type="protein sequence ID" value="EDV25972.1"/>
    <property type="molecule type" value="Genomic_DNA"/>
</dbReference>
<dbReference type="GO" id="GO:0005829">
    <property type="term" value="C:cytosol"/>
    <property type="evidence" value="ECO:0000318"/>
    <property type="project" value="GO_Central"/>
</dbReference>
<keyword evidence="10" id="KW-1185">Reference proteome</keyword>
<dbReference type="InterPro" id="IPR038765">
    <property type="entry name" value="Papain-like_cys_pep_sf"/>
</dbReference>
<dbReference type="PANTHER" id="PTHR24006">
    <property type="entry name" value="UBIQUITIN CARBOXYL-TERMINAL HYDROLASE"/>
    <property type="match status" value="1"/>
</dbReference>
<keyword evidence="4" id="KW-0645">Protease</keyword>
<dbReference type="InterPro" id="IPR050164">
    <property type="entry name" value="Peptidase_C19"/>
</dbReference>
<protein>
    <recommendedName>
        <fullName evidence="3">ubiquitinyl hydrolase 1</fullName>
        <ecNumber evidence="3">3.4.19.12</ecNumber>
    </recommendedName>
</protein>
<dbReference type="eggNOG" id="KOG1871">
    <property type="taxonomic scope" value="Eukaryota"/>
</dbReference>
<dbReference type="Gene3D" id="3.90.70.10">
    <property type="entry name" value="Cysteine proteinases"/>
    <property type="match status" value="1"/>
</dbReference>
<dbReference type="GO" id="GO:0030330">
    <property type="term" value="P:DNA damage response, signal transduction by p53 class mediator"/>
    <property type="evidence" value="ECO:0000318"/>
    <property type="project" value="GO_Central"/>
</dbReference>
<dbReference type="KEGG" id="tad:TRIADDRAFT_55609"/>
<evidence type="ECO:0000259" key="8">
    <source>
        <dbReference type="PROSITE" id="PS50235"/>
    </source>
</evidence>
<reference evidence="9 10" key="1">
    <citation type="journal article" date="2008" name="Nature">
        <title>The Trichoplax genome and the nature of placozoans.</title>
        <authorList>
            <person name="Srivastava M."/>
            <person name="Begovic E."/>
            <person name="Chapman J."/>
            <person name="Putnam N.H."/>
            <person name="Hellsten U."/>
            <person name="Kawashima T."/>
            <person name="Kuo A."/>
            <person name="Mitros T."/>
            <person name="Salamov A."/>
            <person name="Carpenter M.L."/>
            <person name="Signorovitch A.Y."/>
            <person name="Moreno M.A."/>
            <person name="Kamm K."/>
            <person name="Grimwood J."/>
            <person name="Schmutz J."/>
            <person name="Shapiro H."/>
            <person name="Grigoriev I.V."/>
            <person name="Buss L.W."/>
            <person name="Schierwater B."/>
            <person name="Dellaporta S.L."/>
            <person name="Rokhsar D.S."/>
        </authorList>
    </citation>
    <scope>NUCLEOTIDE SEQUENCE [LARGE SCALE GENOMIC DNA]</scope>
    <source>
        <strain evidence="9 10">Grell-BS-1999</strain>
    </source>
</reference>
<dbReference type="CDD" id="cd02257">
    <property type="entry name" value="Peptidase_C19"/>
    <property type="match status" value="1"/>
</dbReference>
<dbReference type="GO" id="GO:0031647">
    <property type="term" value="P:regulation of protein stability"/>
    <property type="evidence" value="ECO:0000318"/>
    <property type="project" value="GO_Central"/>
</dbReference>
<dbReference type="SUPFAM" id="SSF54001">
    <property type="entry name" value="Cysteine proteinases"/>
    <property type="match status" value="1"/>
</dbReference>
<dbReference type="EC" id="3.4.19.12" evidence="3"/>
<dbReference type="GO" id="GO:0004843">
    <property type="term" value="F:cysteine-type deubiquitinase activity"/>
    <property type="evidence" value="ECO:0000318"/>
    <property type="project" value="GO_Central"/>
</dbReference>
<dbReference type="RefSeq" id="XP_002112005.1">
    <property type="nucleotide sequence ID" value="XM_002111969.1"/>
</dbReference>
<feature type="domain" description="USP" evidence="8">
    <location>
        <begin position="231"/>
        <end position="624"/>
    </location>
</feature>
<dbReference type="PROSITE" id="PS50235">
    <property type="entry name" value="USP_3"/>
    <property type="match status" value="1"/>
</dbReference>
<evidence type="ECO:0000256" key="3">
    <source>
        <dbReference type="ARBA" id="ARBA00012759"/>
    </source>
</evidence>
<proteinExistence type="inferred from homology"/>
<evidence type="ECO:0000256" key="7">
    <source>
        <dbReference type="ARBA" id="ARBA00022807"/>
    </source>
</evidence>
<organism evidence="9 10">
    <name type="scientific">Trichoplax adhaerens</name>
    <name type="common">Trichoplax reptans</name>
    <dbReference type="NCBI Taxonomy" id="10228"/>
    <lineage>
        <taxon>Eukaryota</taxon>
        <taxon>Metazoa</taxon>
        <taxon>Placozoa</taxon>
        <taxon>Uniplacotomia</taxon>
        <taxon>Trichoplacea</taxon>
        <taxon>Trichoplacidae</taxon>
        <taxon>Trichoplax</taxon>
    </lineage>
</organism>
<dbReference type="GeneID" id="6752727"/>
<evidence type="ECO:0000313" key="10">
    <source>
        <dbReference type="Proteomes" id="UP000009022"/>
    </source>
</evidence>
<dbReference type="InterPro" id="IPR018200">
    <property type="entry name" value="USP_CS"/>
</dbReference>
<dbReference type="Proteomes" id="UP000009022">
    <property type="component" value="Unassembled WGS sequence"/>
</dbReference>
<dbReference type="CTD" id="6752727"/>
<dbReference type="GO" id="GO:0010506">
    <property type="term" value="P:regulation of autophagy"/>
    <property type="evidence" value="ECO:0000318"/>
    <property type="project" value="GO_Central"/>
</dbReference>
<comment type="similarity">
    <text evidence="2">Belongs to the peptidase C19 family. USP10 subfamily.</text>
</comment>
<evidence type="ECO:0000256" key="2">
    <source>
        <dbReference type="ARBA" id="ARBA00005427"/>
    </source>
</evidence>
<dbReference type="AlphaFoldDB" id="B3RVD0"/>
<dbReference type="OrthoDB" id="429671at2759"/>
<keyword evidence="7" id="KW-0788">Thiol protease</keyword>
<sequence>MRLTRPAGQIQTKRKVTTNETDLTCRREIETSMNTQDVIVKMNCSQVQDITFGSFTIADNSKFFIDGKLKSCSAALFLWDLKDVYDKQQLEGYDCGSDKLHILLKAKEACSNKVQPTPENANLSSSNAPINTAETDGHDCKLNDTQSSCDDSPADCTTEKQIDHKVTLTFANILKKNLPKQPKEHQTIPENDQSPANEINFPVQNSENDLSALARIFQETLNFNFMPFKPRGLTNKASFCFINSTLQSLLVCSPIHRALRKIGSFPTLQQTIGDCRTPAINGMAAFVNQFDLLERQEYEKTFGKLLKAGKEVRFDNPFEPQCIYEMLAILRPSMAKGERQEDAEEFLGCMLDNLHEEIVSISPEKSSASDQASCENDIDNINSGDGEWQQALSKKKSAISRTIAQNHSLISETFGGEIRSSIKYTNEKQSNTSQPFFTLQLDIHDSEISHIKDAIKKSMGSEQVEHYISGNDGKKTKVEATKKMSFERLPKILILHLKRFIFDHGICQKLTKDVNYDLQLEIDKELLSRECKQSLNVGELKKLTIVTIVVVVFHHGLRAAGGHYTCDAYHASFKRWIRHDDTMAKTISDKELWLLKSTPSPCECRMGFKNATVSKHSFYLNMEY</sequence>